<dbReference type="GO" id="GO:0009543">
    <property type="term" value="C:chloroplast thylakoid lumen"/>
    <property type="evidence" value="ECO:0007669"/>
    <property type="project" value="TreeGrafter"/>
</dbReference>
<dbReference type="InterPro" id="IPR037734">
    <property type="entry name" value="Thylakoid_lumenal_17.9"/>
</dbReference>
<sequence>MKALLALPSEPTRCHMASGSGVPQRREKLGGSQTQSNFLDFAFLPPQVCKVACIASLAASLLSCPDALAYEKNTPFSKLQSQKMELGLLNGKIRPCPSDVNPNCISTSSMNAKYALPLVIPPESTETATRKLISAIETTQGNPKVTNMEDTPTGRFLQIEVDGLFGRDVIEFLVKNDVVTYRSLAMKVLYVYPFTTPISDFGTQEKHMKAIEEELGWTVPTWDSDY</sequence>
<proteinExistence type="predicted"/>
<accession>A0A8T2U6X4</accession>
<gene>
    <name evidence="1" type="ORF">KP509_09G053800</name>
</gene>
<dbReference type="InterPro" id="IPR010865">
    <property type="entry name" value="DUF1499"/>
</dbReference>
<dbReference type="Proteomes" id="UP000825935">
    <property type="component" value="Chromosome 9"/>
</dbReference>
<dbReference type="AlphaFoldDB" id="A0A8T2U6X4"/>
<protein>
    <recommendedName>
        <fullName evidence="3">Thylakoid lumenal 17.9 kDa protein, chloroplastic</fullName>
    </recommendedName>
</protein>
<comment type="caution">
    <text evidence="1">The sequence shown here is derived from an EMBL/GenBank/DDBJ whole genome shotgun (WGS) entry which is preliminary data.</text>
</comment>
<evidence type="ECO:0008006" key="3">
    <source>
        <dbReference type="Google" id="ProtNLM"/>
    </source>
</evidence>
<keyword evidence="2" id="KW-1185">Reference proteome</keyword>
<dbReference type="OMA" id="YMEVEMD"/>
<evidence type="ECO:0000313" key="1">
    <source>
        <dbReference type="EMBL" id="KAH7429523.1"/>
    </source>
</evidence>
<dbReference type="PANTHER" id="PTHR36783:SF2">
    <property type="entry name" value="THYLAKOID LUMENAL 17.9 KDA PROTEIN, CHLOROPLASTIC"/>
    <property type="match status" value="1"/>
</dbReference>
<dbReference type="OrthoDB" id="200029at2759"/>
<reference evidence="1" key="1">
    <citation type="submission" date="2021-08" db="EMBL/GenBank/DDBJ databases">
        <title>WGS assembly of Ceratopteris richardii.</title>
        <authorList>
            <person name="Marchant D.B."/>
            <person name="Chen G."/>
            <person name="Jenkins J."/>
            <person name="Shu S."/>
            <person name="Leebens-Mack J."/>
            <person name="Grimwood J."/>
            <person name="Schmutz J."/>
            <person name="Soltis P."/>
            <person name="Soltis D."/>
            <person name="Chen Z.-H."/>
        </authorList>
    </citation>
    <scope>NUCLEOTIDE SEQUENCE</scope>
    <source>
        <strain evidence="1">Whitten #5841</strain>
        <tissue evidence="1">Leaf</tissue>
    </source>
</reference>
<dbReference type="PANTHER" id="PTHR36783">
    <property type="entry name" value="THYLAKOID LUMENAL 17.9 KDA PROTEIN, CHLOROPLASTIC"/>
    <property type="match status" value="1"/>
</dbReference>
<dbReference type="EMBL" id="CM035414">
    <property type="protein sequence ID" value="KAH7429523.1"/>
    <property type="molecule type" value="Genomic_DNA"/>
</dbReference>
<organism evidence="1 2">
    <name type="scientific">Ceratopteris richardii</name>
    <name type="common">Triangle waterfern</name>
    <dbReference type="NCBI Taxonomy" id="49495"/>
    <lineage>
        <taxon>Eukaryota</taxon>
        <taxon>Viridiplantae</taxon>
        <taxon>Streptophyta</taxon>
        <taxon>Embryophyta</taxon>
        <taxon>Tracheophyta</taxon>
        <taxon>Polypodiopsida</taxon>
        <taxon>Polypodiidae</taxon>
        <taxon>Polypodiales</taxon>
        <taxon>Pteridineae</taxon>
        <taxon>Pteridaceae</taxon>
        <taxon>Parkerioideae</taxon>
        <taxon>Ceratopteris</taxon>
    </lineage>
</organism>
<evidence type="ECO:0000313" key="2">
    <source>
        <dbReference type="Proteomes" id="UP000825935"/>
    </source>
</evidence>
<name>A0A8T2U6X4_CERRI</name>
<dbReference type="Pfam" id="PF07386">
    <property type="entry name" value="DUF1499"/>
    <property type="match status" value="1"/>
</dbReference>